<protein>
    <submittedName>
        <fullName evidence="1">Uncharacterized protein</fullName>
    </submittedName>
</protein>
<gene>
    <name evidence="1" type="ORF">QFC21_006387</name>
</gene>
<reference evidence="1" key="1">
    <citation type="submission" date="2023-04" db="EMBL/GenBank/DDBJ databases">
        <title>Draft Genome sequencing of Naganishia species isolated from polar environments using Oxford Nanopore Technology.</title>
        <authorList>
            <person name="Leo P."/>
            <person name="Venkateswaran K."/>
        </authorList>
    </citation>
    <scope>NUCLEOTIDE SEQUENCE</scope>
    <source>
        <strain evidence="1">MNA-CCFEE 5423</strain>
    </source>
</reference>
<accession>A0ACC2V3F1</accession>
<evidence type="ECO:0000313" key="1">
    <source>
        <dbReference type="EMBL" id="KAJ9093546.1"/>
    </source>
</evidence>
<comment type="caution">
    <text evidence="1">The sequence shown here is derived from an EMBL/GenBank/DDBJ whole genome shotgun (WGS) entry which is preliminary data.</text>
</comment>
<sequence length="296" mass="31687">MPEQIIIALDCDNFYVAVARALDPRLHRIPVGITQKSLLATVSYEARALGLGKLQNTREAAEVVRRMGGEVVRLEDLREEHLVNGDGGDDQHRVIISPTTDPSPSCQTQTRKKPGKKAPRPLLVLVNGSDLTPFRRASKAVSWIVNTLLFGTTTPSPSNPPSPSFRSESPTRVNSSSVKAPLVAKRVKVEEGLEPAEEGSGSGDEEGDAEDAMHIYSVPMTSPDRAAAAVVRERTRTTLKRKRQGTTSKATSTAAAAAAEGNAHVQAQGRGEKGRASGCGCEKLGLDESAWFVDVD</sequence>
<organism evidence="1 2">
    <name type="scientific">Naganishia friedmannii</name>
    <dbReference type="NCBI Taxonomy" id="89922"/>
    <lineage>
        <taxon>Eukaryota</taxon>
        <taxon>Fungi</taxon>
        <taxon>Dikarya</taxon>
        <taxon>Basidiomycota</taxon>
        <taxon>Agaricomycotina</taxon>
        <taxon>Tremellomycetes</taxon>
        <taxon>Filobasidiales</taxon>
        <taxon>Filobasidiaceae</taxon>
        <taxon>Naganishia</taxon>
    </lineage>
</organism>
<evidence type="ECO:0000313" key="2">
    <source>
        <dbReference type="Proteomes" id="UP001227268"/>
    </source>
</evidence>
<proteinExistence type="predicted"/>
<keyword evidence="2" id="KW-1185">Reference proteome</keyword>
<dbReference type="Proteomes" id="UP001227268">
    <property type="component" value="Unassembled WGS sequence"/>
</dbReference>
<name>A0ACC2V3F1_9TREE</name>
<dbReference type="EMBL" id="JASBWT010000030">
    <property type="protein sequence ID" value="KAJ9093546.1"/>
    <property type="molecule type" value="Genomic_DNA"/>
</dbReference>